<dbReference type="InterPro" id="IPR012464">
    <property type="entry name" value="DUF1676"/>
</dbReference>
<dbReference type="GO" id="GO:0016020">
    <property type="term" value="C:membrane"/>
    <property type="evidence" value="ECO:0007669"/>
    <property type="project" value="TreeGrafter"/>
</dbReference>
<accession>A0AAV8V9L7</accession>
<dbReference type="AlphaFoldDB" id="A0AAV8V9L7"/>
<dbReference type="PANTHER" id="PTHR21879:SF25">
    <property type="entry name" value="OSIRIS 24"/>
    <property type="match status" value="1"/>
</dbReference>
<comment type="caution">
    <text evidence="1">The sequence shown here is derived from an EMBL/GenBank/DDBJ whole genome shotgun (WGS) entry which is preliminary data.</text>
</comment>
<protein>
    <submittedName>
        <fullName evidence="1">Uncharacterized protein</fullName>
    </submittedName>
</protein>
<dbReference type="Pfam" id="PF07898">
    <property type="entry name" value="DUF1676"/>
    <property type="match status" value="1"/>
</dbReference>
<sequence>MIKIFRANDVEQAQVYLREYVEWSVDGNALLNMDGFYYTLVQNILIIVNFGHQLQRSLNVSNPTAPLAICVSDTFIHKLGLLLSPDQISGHNRLFQVPFSRYRRNALPEMDKKWKHRRSELVIVKLISVLYCVSIAKSCGTDQEVRDESVLDRELKNYVDRVFSVERFSIMPGVEVEQAKFNQTVIGDGDGGVGNVTADCGRERSSETIEKYVEKRLDRYARSHVLSVNLQETARFFSATGTGTEVEGGKSSFWTGFGMGFLAFAVKKLLLPVFIGAQLLKSVLIAMFLPSILGSLGKIVGKGLSTFSGISGASTGINNNNQYNQVENFEFKDTDPYSNDPAVAADYNGEASAINQLEVDSSTVATANSRFGIVNQRVSHVSPYNDNYYMRRPNKKTDYKVFHKIPSSSLLLTSYDPFYSPLLSRLDAVFQQLGLGNDKSPETERCRERLVCLMYANPAKYAPYSNLVSAQLSRELNELRKPSSDNPDILRFFRYMKAAKDGQDGEDCPAHRGCSLLTDQQPSPAMLTTFNDINKLVLARKFK</sequence>
<evidence type="ECO:0000313" key="2">
    <source>
        <dbReference type="Proteomes" id="UP001159042"/>
    </source>
</evidence>
<organism evidence="1 2">
    <name type="scientific">Exocentrus adspersus</name>
    <dbReference type="NCBI Taxonomy" id="1586481"/>
    <lineage>
        <taxon>Eukaryota</taxon>
        <taxon>Metazoa</taxon>
        <taxon>Ecdysozoa</taxon>
        <taxon>Arthropoda</taxon>
        <taxon>Hexapoda</taxon>
        <taxon>Insecta</taxon>
        <taxon>Pterygota</taxon>
        <taxon>Neoptera</taxon>
        <taxon>Endopterygota</taxon>
        <taxon>Coleoptera</taxon>
        <taxon>Polyphaga</taxon>
        <taxon>Cucujiformia</taxon>
        <taxon>Chrysomeloidea</taxon>
        <taxon>Cerambycidae</taxon>
        <taxon>Lamiinae</taxon>
        <taxon>Acanthocinini</taxon>
        <taxon>Exocentrus</taxon>
    </lineage>
</organism>
<reference evidence="1 2" key="1">
    <citation type="journal article" date="2023" name="Insect Mol. Biol.">
        <title>Genome sequencing provides insights into the evolution of gene families encoding plant cell wall-degrading enzymes in longhorned beetles.</title>
        <authorList>
            <person name="Shin N.R."/>
            <person name="Okamura Y."/>
            <person name="Kirsch R."/>
            <person name="Pauchet Y."/>
        </authorList>
    </citation>
    <scope>NUCLEOTIDE SEQUENCE [LARGE SCALE GENOMIC DNA]</scope>
    <source>
        <strain evidence="1">EAD_L_NR</strain>
    </source>
</reference>
<dbReference type="PANTHER" id="PTHR21879">
    <property type="entry name" value="FI03362P-RELATED-RELATED"/>
    <property type="match status" value="1"/>
</dbReference>
<dbReference type="Proteomes" id="UP001159042">
    <property type="component" value="Unassembled WGS sequence"/>
</dbReference>
<name>A0AAV8V9L7_9CUCU</name>
<proteinExistence type="predicted"/>
<evidence type="ECO:0000313" key="1">
    <source>
        <dbReference type="EMBL" id="KAJ8910869.1"/>
    </source>
</evidence>
<gene>
    <name evidence="1" type="ORF">NQ315_000499</name>
</gene>
<keyword evidence="2" id="KW-1185">Reference proteome</keyword>
<dbReference type="EMBL" id="JANEYG010000237">
    <property type="protein sequence ID" value="KAJ8910869.1"/>
    <property type="molecule type" value="Genomic_DNA"/>
</dbReference>